<proteinExistence type="predicted"/>
<dbReference type="EnsemblMetazoa" id="GBRI025289-RA">
    <property type="protein sequence ID" value="GBRI025289-PA"/>
    <property type="gene ID" value="GBRI025289"/>
</dbReference>
<protein>
    <submittedName>
        <fullName evidence="1">Uncharacterized protein</fullName>
    </submittedName>
</protein>
<dbReference type="Proteomes" id="UP000091820">
    <property type="component" value="Unassembled WGS sequence"/>
</dbReference>
<evidence type="ECO:0000313" key="2">
    <source>
        <dbReference type="Proteomes" id="UP000091820"/>
    </source>
</evidence>
<reference evidence="2" key="1">
    <citation type="submission" date="2014-03" db="EMBL/GenBank/DDBJ databases">
        <authorList>
            <person name="Aksoy S."/>
            <person name="Warren W."/>
            <person name="Wilson R.K."/>
        </authorList>
    </citation>
    <scope>NUCLEOTIDE SEQUENCE [LARGE SCALE GENOMIC DNA]</scope>
    <source>
        <strain evidence="2">IAEA</strain>
    </source>
</reference>
<name>A0A1A9WMQ0_9MUSC</name>
<keyword evidence="2" id="KW-1185">Reference proteome</keyword>
<evidence type="ECO:0000313" key="1">
    <source>
        <dbReference type="EnsemblMetazoa" id="GBRI025289-PA"/>
    </source>
</evidence>
<dbReference type="VEuPathDB" id="VectorBase:GBRI025289"/>
<organism evidence="1 2">
    <name type="scientific">Glossina brevipalpis</name>
    <dbReference type="NCBI Taxonomy" id="37001"/>
    <lineage>
        <taxon>Eukaryota</taxon>
        <taxon>Metazoa</taxon>
        <taxon>Ecdysozoa</taxon>
        <taxon>Arthropoda</taxon>
        <taxon>Hexapoda</taxon>
        <taxon>Insecta</taxon>
        <taxon>Pterygota</taxon>
        <taxon>Neoptera</taxon>
        <taxon>Endopterygota</taxon>
        <taxon>Diptera</taxon>
        <taxon>Brachycera</taxon>
        <taxon>Muscomorpha</taxon>
        <taxon>Hippoboscoidea</taxon>
        <taxon>Glossinidae</taxon>
        <taxon>Glossina</taxon>
    </lineage>
</organism>
<dbReference type="AlphaFoldDB" id="A0A1A9WMQ0"/>
<accession>A0A1A9WMQ0</accession>
<sequence>MAIFARNDLIKKPLVTDLNSHNLPLSNVKYKEIYTVDCPYYKDERTQDEKIWCEAQYFINQHRNAMKYFNEERRIYQLPWIGLMDLVRRQNASQEELLNILREHDTEIEGDFIILPEYDDDDGNGLSNNLDDLSLDLHNDHSENSYQVSDEFDGSLIFNGKNGNNDAEEYWD</sequence>
<reference evidence="1" key="2">
    <citation type="submission" date="2020-05" db="UniProtKB">
        <authorList>
            <consortium name="EnsemblMetazoa"/>
        </authorList>
    </citation>
    <scope>IDENTIFICATION</scope>
    <source>
        <strain evidence="1">IAEA</strain>
    </source>
</reference>